<accession>K0RMR5</accession>
<evidence type="ECO:0000256" key="1">
    <source>
        <dbReference type="SAM" id="MobiDB-lite"/>
    </source>
</evidence>
<protein>
    <submittedName>
        <fullName evidence="2">Uncharacterized protein</fullName>
    </submittedName>
</protein>
<reference evidence="2 3" key="1">
    <citation type="journal article" date="2012" name="Genome Biol.">
        <title>Genome and low-iron response of an oceanic diatom adapted to chronic iron limitation.</title>
        <authorList>
            <person name="Lommer M."/>
            <person name="Specht M."/>
            <person name="Roy A.S."/>
            <person name="Kraemer L."/>
            <person name="Andreson R."/>
            <person name="Gutowska M.A."/>
            <person name="Wolf J."/>
            <person name="Bergner S.V."/>
            <person name="Schilhabel M.B."/>
            <person name="Klostermeier U.C."/>
            <person name="Beiko R.G."/>
            <person name="Rosenstiel P."/>
            <person name="Hippler M."/>
            <person name="Laroche J."/>
        </authorList>
    </citation>
    <scope>NUCLEOTIDE SEQUENCE [LARGE SCALE GENOMIC DNA]</scope>
    <source>
        <strain evidence="2 3">CCMP1005</strain>
    </source>
</reference>
<organism evidence="2 3">
    <name type="scientific">Thalassiosira oceanica</name>
    <name type="common">Marine diatom</name>
    <dbReference type="NCBI Taxonomy" id="159749"/>
    <lineage>
        <taxon>Eukaryota</taxon>
        <taxon>Sar</taxon>
        <taxon>Stramenopiles</taxon>
        <taxon>Ochrophyta</taxon>
        <taxon>Bacillariophyta</taxon>
        <taxon>Coscinodiscophyceae</taxon>
        <taxon>Thalassiosirophycidae</taxon>
        <taxon>Thalassiosirales</taxon>
        <taxon>Thalassiosiraceae</taxon>
        <taxon>Thalassiosira</taxon>
    </lineage>
</organism>
<keyword evidence="3" id="KW-1185">Reference proteome</keyword>
<feature type="non-terminal residue" evidence="2">
    <location>
        <position position="1"/>
    </location>
</feature>
<name>K0RMR5_THAOC</name>
<evidence type="ECO:0000313" key="3">
    <source>
        <dbReference type="Proteomes" id="UP000266841"/>
    </source>
</evidence>
<evidence type="ECO:0000313" key="2">
    <source>
        <dbReference type="EMBL" id="EJK48032.1"/>
    </source>
</evidence>
<feature type="region of interest" description="Disordered" evidence="1">
    <location>
        <begin position="100"/>
        <end position="138"/>
    </location>
</feature>
<dbReference type="EMBL" id="AGNL01046360">
    <property type="protein sequence ID" value="EJK48032.1"/>
    <property type="molecule type" value="Genomic_DNA"/>
</dbReference>
<dbReference type="Proteomes" id="UP000266841">
    <property type="component" value="Unassembled WGS sequence"/>
</dbReference>
<gene>
    <name evidence="2" type="ORF">THAOC_33208</name>
</gene>
<feature type="compositionally biased region" description="Basic and acidic residues" evidence="1">
    <location>
        <begin position="21"/>
        <end position="35"/>
    </location>
</feature>
<feature type="region of interest" description="Disordered" evidence="1">
    <location>
        <begin position="1"/>
        <end position="52"/>
    </location>
</feature>
<feature type="compositionally biased region" description="Basic and acidic residues" evidence="1">
    <location>
        <begin position="108"/>
        <end position="124"/>
    </location>
</feature>
<dbReference type="AlphaFoldDB" id="K0RMR5"/>
<sequence>ASSGGISQHHDCPPGANVGLLRREEDNRRAADRTARAGKKKPGAEINIKQSEKGHGLVVPAAPAAAAEVAPPDRVSLHGVELVVVLLQLVVGVLVRPGHAPSRRVRVQVREEGRPEGRGKERGVPRGGGGGRLVPPPD</sequence>
<proteinExistence type="predicted"/>
<comment type="caution">
    <text evidence="2">The sequence shown here is derived from an EMBL/GenBank/DDBJ whole genome shotgun (WGS) entry which is preliminary data.</text>
</comment>